<evidence type="ECO:0000256" key="1">
    <source>
        <dbReference type="ARBA" id="ARBA00002132"/>
    </source>
</evidence>
<dbReference type="GO" id="GO:0030154">
    <property type="term" value="P:cell differentiation"/>
    <property type="evidence" value="ECO:0007669"/>
    <property type="project" value="UniProtKB-KW"/>
</dbReference>
<evidence type="ECO:0000256" key="8">
    <source>
        <dbReference type="SAM" id="MobiDB-lite"/>
    </source>
</evidence>
<evidence type="ECO:0000256" key="5">
    <source>
        <dbReference type="ARBA" id="ARBA00022782"/>
    </source>
</evidence>
<dbReference type="Proteomes" id="UP000765507">
    <property type="component" value="Unassembled WGS sequence"/>
</dbReference>
<dbReference type="PANTHER" id="PTHR35671:SF1">
    <property type="entry name" value="PROTEIN TOPAZ1"/>
    <property type="match status" value="1"/>
</dbReference>
<feature type="domain" description="Protein TOPAZ1" evidence="9">
    <location>
        <begin position="1237"/>
        <end position="1412"/>
    </location>
</feature>
<evidence type="ECO:0000256" key="6">
    <source>
        <dbReference type="ARBA" id="ARBA00022871"/>
    </source>
</evidence>
<keyword evidence="4" id="KW-0963">Cytoplasm</keyword>
<accession>A0A8T1SLV5</accession>
<feature type="region of interest" description="Disordered" evidence="8">
    <location>
        <begin position="357"/>
        <end position="377"/>
    </location>
</feature>
<feature type="region of interest" description="Disordered" evidence="8">
    <location>
        <begin position="1"/>
        <end position="22"/>
    </location>
</feature>
<dbReference type="EMBL" id="JAHGAV010000167">
    <property type="protein sequence ID" value="KAG6929677.1"/>
    <property type="molecule type" value="Genomic_DNA"/>
</dbReference>
<dbReference type="Pfam" id="PF14669">
    <property type="entry name" value="Asp_Glu_race_2"/>
    <property type="match status" value="1"/>
</dbReference>
<evidence type="ECO:0000256" key="7">
    <source>
        <dbReference type="ARBA" id="ARBA00031943"/>
    </source>
</evidence>
<keyword evidence="6" id="KW-0744">Spermatogenesis</keyword>
<evidence type="ECO:0000256" key="3">
    <source>
        <dbReference type="ARBA" id="ARBA00016464"/>
    </source>
</evidence>
<keyword evidence="11" id="KW-1185">Reference proteome</keyword>
<comment type="subcellular location">
    <subcellularLocation>
        <location evidence="2">Cytoplasm</location>
        <location evidence="2">Cytosol</location>
    </subcellularLocation>
</comment>
<comment type="caution">
    <text evidence="10">The sequence shown here is derived from an EMBL/GenBank/DDBJ whole genome shotgun (WGS) entry which is preliminary data.</text>
</comment>
<evidence type="ECO:0000256" key="2">
    <source>
        <dbReference type="ARBA" id="ARBA00004514"/>
    </source>
</evidence>
<reference evidence="10 11" key="1">
    <citation type="journal article" date="2020" name="G3 (Bethesda)">
        <title>Draft Genome of the Common Snapping Turtle, Chelydra serpentina, a Model for Phenotypic Plasticity in Reptiles.</title>
        <authorList>
            <person name="Das D."/>
            <person name="Singh S.K."/>
            <person name="Bierstedt J."/>
            <person name="Erickson A."/>
            <person name="Galli G.L.J."/>
            <person name="Crossley D.A. 2nd"/>
            <person name="Rhen T."/>
        </authorList>
    </citation>
    <scope>NUCLEOTIDE SEQUENCE [LARGE SCALE GENOMIC DNA]</scope>
    <source>
        <strain evidence="10">KW</strain>
    </source>
</reference>
<keyword evidence="5" id="KW-0221">Differentiation</keyword>
<name>A0A8T1SLV5_CHESE</name>
<protein>
    <recommendedName>
        <fullName evidence="3">Protein TOPAZ1</fullName>
    </recommendedName>
    <alternativeName>
        <fullName evidence="7">Testis- and ovary-specific PAZ domain-containing protein 1</fullName>
    </alternativeName>
</protein>
<feature type="non-terminal residue" evidence="10">
    <location>
        <position position="1"/>
    </location>
</feature>
<sequence length="1642" mass="185518">KRLRRSLQLQSSGPQEEVGSLGKRAKKKLIEVKEDSDAQDGKQLETDLNISKYCNIKKALVAYSESLQVAKSDGTLSKIPVCPDLTRGSAVQCNKRRNRITKIRCLQNLDVKVTENKATKSRLVESKDENCRETPNYHDSLPSTVEKNPVVKLYDCRYLNTFVKSSVDATNSSYKIGGGFLHVAQSKRETFCPDSVMGQSDMNSKLNVMQIPTQKSISFDKEGICQNRKNCQNENSKCLRERKWSIDRKPRKRMKLFEKSSVQNVLPGMDNKYCEYELHTEDKTATTDSLAVLELNSNETTSSSSFGQKSNPHLEPNIQEAQNGCTASVNRKMHLKPCATEDGFEKRLELSEIAKGEKGGFDSESIDQQDHSNTSNSPVLVTLVNDNISDYYNDASCQKRERIVVSNETLISNVEKLQLHSCQRIVPMSGKNVWPRESCARTSEWFHKNHVSVLEGKTSTSGSQECSYENNTEAVRDMVLTDNSRQLDLSMLEAESVQESACKIIMDSNIECLTSVKTPESSLLDICGTLRVTCNENLESSVDSSPIASKSEGVHEAQVTLNLAVKQKKDDKNKGTLTKKNLMMAVQDGISEDDNTSKMIVNHKTSMMKKTVTITNLMKMLNTGNLSNFKIPLRKNKTESRKVDYIRSLDKETYSPLECLHNSAAASARQNRAKKNSSMVVSEQQPVSEEADISLIPLKENADQMSSKDFGSGGSESLSNKINILSEHVSTYQCAFLEGELESSAPEDVTDSSATAHIEQSHTLDYFSKTVDHSVSLEMHDDKKKSRMDLSQSKVKNFPDVLKAYEDDILVIDVIQDDPDLFGTTDEGELAFTINHVTEKHCNISTTSEEKQDVKPKCLILPEIKDSRDYFRESPIQESGTLKSVTDSYDALLIANEIQKHDSSSGSCPLGGITEESFEDGQLIESDELLKDSQMDEKYRFSGELAAIKEEKVNIHEAGKSNDSKYIEFVSSELQLGLQLPALQINAYQEDTVLKPWINDFRYSGKSSLLPLPNSDCYEPWKKDKNVGVSHLIQQNLGMIELPRKYCRFYFSTLRGCERVECWFWHVPEQGDEKICMTILKTYININESSLLQRSVQIFMNYYREVTPGVHFDSQVLNDLLISLIKCCLLKEVFQLLNVAVMIKMLPPVDVFLKVFEHVASMNIRDAVPSLIDISCKIFDAGMVFGLEHFNCIIKFLHQLQVSSQEINVILNMKSRFQARQFKKNWLCDLNLAIAEIQHCKEKSDWTKLGTLYVNMRMGCENFGDLQKLTLYIADILTRDSKEERPGVPFCEFAEAVIKNPQHNEADKDFLGRIGISVMSSYHTVQQWSKGRKVLDKLHELQIHFTSLKGLIGTERLASRCQIVNAAAEVFLKSGSLDGATWVLRESEWIINTPLWPCDRMDVLNRHNLLCAIACEYLTKNLCRQAFEVLQNLPGFQNCCDTLDVSQYSLLFNKLLDACIESKSLGISSSVTDFMLSKSIPFDFTLIRGLITALGRSCLWLKARTYYKSALSLGCYPPLEGNLYRKLLLIPSYMSEIEMLLAIEIFLVSNGSNIQSPGATNQTLQIVLKRSEEQKVRSKDDYRAAVERLIQAARISNPKLFLKHMTMNVNMEQVYSLEHNSALKWLKENMKWAGKVWLFSSH</sequence>
<gene>
    <name evidence="10" type="primary">TOPAZ1</name>
    <name evidence="10" type="ORF">G0U57_005022</name>
</gene>
<comment type="function">
    <text evidence="1">Important for normal spermatogenesis and male fertility. Specifically required for progression to the post-meiotic stages of spermatocyte development. Seems to be necessary for normal expression levels of a number of testis-expressed gene transcripts, although its role in this process is unclear.</text>
</comment>
<proteinExistence type="predicted"/>
<evidence type="ECO:0000313" key="11">
    <source>
        <dbReference type="Proteomes" id="UP000765507"/>
    </source>
</evidence>
<dbReference type="InterPro" id="IPR038952">
    <property type="entry name" value="TOPAZ1"/>
</dbReference>
<organism evidence="10 11">
    <name type="scientific">Chelydra serpentina</name>
    <name type="common">Snapping turtle</name>
    <name type="synonym">Testudo serpentina</name>
    <dbReference type="NCBI Taxonomy" id="8475"/>
    <lineage>
        <taxon>Eukaryota</taxon>
        <taxon>Metazoa</taxon>
        <taxon>Chordata</taxon>
        <taxon>Craniata</taxon>
        <taxon>Vertebrata</taxon>
        <taxon>Euteleostomi</taxon>
        <taxon>Archelosauria</taxon>
        <taxon>Testudinata</taxon>
        <taxon>Testudines</taxon>
        <taxon>Cryptodira</taxon>
        <taxon>Durocryptodira</taxon>
        <taxon>Americhelydia</taxon>
        <taxon>Chelydroidea</taxon>
        <taxon>Chelydridae</taxon>
        <taxon>Chelydra</taxon>
    </lineage>
</organism>
<dbReference type="GO" id="GO:0005829">
    <property type="term" value="C:cytosol"/>
    <property type="evidence" value="ECO:0007669"/>
    <property type="project" value="UniProtKB-SubCell"/>
</dbReference>
<evidence type="ECO:0000256" key="4">
    <source>
        <dbReference type="ARBA" id="ARBA00022490"/>
    </source>
</evidence>
<dbReference type="GO" id="GO:0048137">
    <property type="term" value="P:spermatocyte division"/>
    <property type="evidence" value="ECO:0007669"/>
    <property type="project" value="TreeGrafter"/>
</dbReference>
<dbReference type="PANTHER" id="PTHR35671">
    <property type="entry name" value="PROTEIN TOPAZ1"/>
    <property type="match status" value="1"/>
</dbReference>
<evidence type="ECO:0000259" key="9">
    <source>
        <dbReference type="Pfam" id="PF14669"/>
    </source>
</evidence>
<dbReference type="OrthoDB" id="8859650at2759"/>
<evidence type="ECO:0000313" key="10">
    <source>
        <dbReference type="EMBL" id="KAG6929677.1"/>
    </source>
</evidence>
<dbReference type="InterPro" id="IPR029435">
    <property type="entry name" value="TOPAZ1_dom"/>
</dbReference>